<evidence type="ECO:0000313" key="2">
    <source>
        <dbReference type="EMBL" id="EDL76653.1"/>
    </source>
</evidence>
<reference evidence="2" key="2">
    <citation type="submission" date="2005-07" db="EMBL/GenBank/DDBJ databases">
        <authorList>
            <person name="Mural R.J."/>
            <person name="Li P.W."/>
            <person name="Adams M.D."/>
            <person name="Amanatides P.G."/>
            <person name="Baden-Tillson H."/>
            <person name="Barnstead M."/>
            <person name="Chin S.H."/>
            <person name="Dew I."/>
            <person name="Evans C.A."/>
            <person name="Ferriera S."/>
            <person name="Flanigan M."/>
            <person name="Fosler C."/>
            <person name="Glodek A."/>
            <person name="Gu Z."/>
            <person name="Holt R.A."/>
            <person name="Jennings D."/>
            <person name="Kraft C.L."/>
            <person name="Lu F."/>
            <person name="Nguyen T."/>
            <person name="Nusskern D.R."/>
            <person name="Pfannkoch C.M."/>
            <person name="Sitter C."/>
            <person name="Sutton G.G."/>
            <person name="Venter J.C."/>
            <person name="Wang Z."/>
            <person name="Woodage T."/>
            <person name="Zheng X.H."/>
            <person name="Zhong F."/>
        </authorList>
    </citation>
    <scope>NUCLEOTIDE SEQUENCE</scope>
    <source>
        <strain evidence="2">BN</strain>
        <strain evidence="3">BN, Sprague-Dawley</strain>
    </source>
</reference>
<name>A6KPR0_RAT</name>
<sequence>MTEWDSEGCHMTYTLYRQDQDDINPIYIKDSRVCAESSSATTYSRCPASTAFLLVLYMIPLKQPSSPERMGLKAHWHSSLVSKNPTMRSQCGMRRIRVRHQNQLDGTSKPCLLHAMTDQDMAYMHHRTTGTPSQQKLVCCFFPQ</sequence>
<organism evidence="2 3">
    <name type="scientific">Rattus norvegicus</name>
    <name type="common">Rat</name>
    <dbReference type="NCBI Taxonomy" id="10116"/>
    <lineage>
        <taxon>Eukaryota</taxon>
        <taxon>Metazoa</taxon>
        <taxon>Chordata</taxon>
        <taxon>Craniata</taxon>
        <taxon>Vertebrata</taxon>
        <taxon>Euteleostomi</taxon>
        <taxon>Mammalia</taxon>
        <taxon>Eutheria</taxon>
        <taxon>Euarchontoglires</taxon>
        <taxon>Glires</taxon>
        <taxon>Rodentia</taxon>
        <taxon>Myomorpha</taxon>
        <taxon>Muroidea</taxon>
        <taxon>Muridae</taxon>
        <taxon>Murinae</taxon>
        <taxon>Rattus</taxon>
    </lineage>
</organism>
<evidence type="ECO:0000313" key="3">
    <source>
        <dbReference type="Proteomes" id="UP000234681"/>
    </source>
</evidence>
<reference evidence="2" key="1">
    <citation type="journal article" date="2005" name="Genome Res.">
        <title>Gene and alternative splicing annotation with AIR.</title>
        <authorList>
            <person name="Florea L."/>
            <person name="Di Francesco V."/>
            <person name="Miller J."/>
            <person name="Turner R."/>
            <person name="Yao A."/>
            <person name="Harris M."/>
            <person name="Walenz B."/>
            <person name="Mobarry C."/>
            <person name="Merkulov G.V."/>
            <person name="Charlab R."/>
            <person name="Dew I."/>
            <person name="Deng Z."/>
            <person name="Istrail S."/>
            <person name="Li P."/>
            <person name="Sutton G."/>
        </authorList>
    </citation>
    <scope>NUCLEOTIDE SEQUENCE</scope>
    <source>
        <strain evidence="2">BN</strain>
    </source>
</reference>
<dbReference type="Proteomes" id="UP000234681">
    <property type="component" value="Chromosome 11"/>
</dbReference>
<dbReference type="EMBL" id="CH474083">
    <property type="protein sequence ID" value="EDL76652.1"/>
    <property type="molecule type" value="Genomic_DNA"/>
</dbReference>
<dbReference type="AlphaFoldDB" id="A6KPR0"/>
<proteinExistence type="predicted"/>
<evidence type="ECO:0000313" key="1">
    <source>
        <dbReference type="EMBL" id="EDL76651.1"/>
    </source>
</evidence>
<protein>
    <submittedName>
        <fullName evidence="2">RCG53072, isoform CRA_a</fullName>
    </submittedName>
</protein>
<dbReference type="EMBL" id="CH474083">
    <property type="protein sequence ID" value="EDL76651.1"/>
    <property type="molecule type" value="Genomic_DNA"/>
</dbReference>
<reference evidence="3" key="3">
    <citation type="submission" date="2005-09" db="EMBL/GenBank/DDBJ databases">
        <authorList>
            <person name="Mural R.J."/>
            <person name="Li P.W."/>
            <person name="Adams M.D."/>
            <person name="Amanatides P.G."/>
            <person name="Baden-Tillson H."/>
            <person name="Barnstead M."/>
            <person name="Chin S.H."/>
            <person name="Dew I."/>
            <person name="Evans C.A."/>
            <person name="Ferriera S."/>
            <person name="Flanigan M."/>
            <person name="Fosler C."/>
            <person name="Glodek A."/>
            <person name="Gu Z."/>
            <person name="Holt R.A."/>
            <person name="Jennings D."/>
            <person name="Kraft C.L."/>
            <person name="Lu F."/>
            <person name="Nguyen T."/>
            <person name="Nusskern D.R."/>
            <person name="Pfannkoch C.M."/>
            <person name="Sitter C."/>
            <person name="Sutton G.G."/>
            <person name="Venter J.C."/>
            <person name="Wang Z."/>
            <person name="Woodage T."/>
            <person name="Zheng X.H."/>
            <person name="Zhong F."/>
        </authorList>
    </citation>
    <scope>NUCLEOTIDE SEQUENCE [LARGE SCALE GENOMIC DNA]</scope>
    <source>
        <strain evidence="1">BN</strain>
        <strain evidence="3">BN, Sprague-Dawley</strain>
    </source>
</reference>
<gene>
    <name evidence="2" type="ORF">rCG_53072</name>
</gene>
<accession>A6KPR0</accession>
<dbReference type="EMBL" id="CH474083">
    <property type="protein sequence ID" value="EDL76653.1"/>
    <property type="molecule type" value="Genomic_DNA"/>
</dbReference>